<evidence type="ECO:0000313" key="3">
    <source>
        <dbReference type="EMBL" id="NVI48064.1"/>
    </source>
</evidence>
<accession>A0A973W6S4</accession>
<dbReference type="AlphaFoldDB" id="A0A973W6S4"/>
<sequence>MARVYFYVVARDFGFAPNPFHGMCTLATCKPTIRRTVRAGDWVVGMGGTKLNAVGRCIYAMQVTDALTFEKYWEGLEFRAKRPVRNGSRKTIVGDNIYHRSPSSKKWQQEDSHHSKPDGSPDPHNIQHDTQTNRVLISSHFYYFGRTAPLVPEEILGDLGFRNGIGHRVFSTQNAQPFLSWLDTSFGGQVNLVLGDPFQFSQSAARYSKKADKVI</sequence>
<proteinExistence type="predicted"/>
<protein>
    <recommendedName>
        <fullName evidence="2">Nucleotide modification associated domain-containing protein</fullName>
    </recommendedName>
</protein>
<organism evidence="3">
    <name type="scientific">Bradyrhizobium septentrionale</name>
    <dbReference type="NCBI Taxonomy" id="1404411"/>
    <lineage>
        <taxon>Bacteria</taxon>
        <taxon>Pseudomonadati</taxon>
        <taxon>Pseudomonadota</taxon>
        <taxon>Alphaproteobacteria</taxon>
        <taxon>Hyphomicrobiales</taxon>
        <taxon>Nitrobacteraceae</taxon>
        <taxon>Bradyrhizobium</taxon>
    </lineage>
</organism>
<feature type="domain" description="Nucleotide modification associated" evidence="2">
    <location>
        <begin position="1"/>
        <end position="203"/>
    </location>
</feature>
<reference evidence="3" key="1">
    <citation type="submission" date="2020-06" db="EMBL/GenBank/DDBJ databases">
        <title>Whole Genome Sequence of Bradyrhizobium sp. Strain 1S1.</title>
        <authorList>
            <person name="Bromfield E.S.P."/>
            <person name="Cloutier S."/>
        </authorList>
    </citation>
    <scope>NUCLEOTIDE SEQUENCE [LARGE SCALE GENOMIC DNA]</scope>
    <source>
        <strain evidence="3">1S1</strain>
    </source>
</reference>
<feature type="region of interest" description="Disordered" evidence="1">
    <location>
        <begin position="91"/>
        <end position="128"/>
    </location>
</feature>
<feature type="compositionally biased region" description="Basic and acidic residues" evidence="1">
    <location>
        <begin position="107"/>
        <end position="127"/>
    </location>
</feature>
<dbReference type="InterPro" id="IPR041180">
    <property type="entry name" value="Nmad2"/>
</dbReference>
<dbReference type="Pfam" id="PF18753">
    <property type="entry name" value="Nmad2"/>
    <property type="match status" value="1"/>
</dbReference>
<dbReference type="EMBL" id="JAAOLE020000001">
    <property type="protein sequence ID" value="NVI48064.1"/>
    <property type="molecule type" value="Genomic_DNA"/>
</dbReference>
<comment type="caution">
    <text evidence="3">The sequence shown here is derived from an EMBL/GenBank/DDBJ whole genome shotgun (WGS) entry which is preliminary data.</text>
</comment>
<gene>
    <name evidence="3" type="ORF">HAP48_034960</name>
</gene>
<evidence type="ECO:0000259" key="2">
    <source>
        <dbReference type="Pfam" id="PF18753"/>
    </source>
</evidence>
<name>A0A973W6S4_9BRAD</name>
<evidence type="ECO:0000256" key="1">
    <source>
        <dbReference type="SAM" id="MobiDB-lite"/>
    </source>
</evidence>